<dbReference type="Gene3D" id="2.40.50.40">
    <property type="match status" value="1"/>
</dbReference>
<dbReference type="InterPro" id="IPR001811">
    <property type="entry name" value="Chemokine_IL8-like_dom"/>
</dbReference>
<keyword evidence="3" id="KW-0202">Cytokine</keyword>
<evidence type="ECO:0000259" key="5">
    <source>
        <dbReference type="SMART" id="SM00199"/>
    </source>
</evidence>
<evidence type="ECO:0000256" key="2">
    <source>
        <dbReference type="ARBA" id="ARBA00010665"/>
    </source>
</evidence>
<dbReference type="AlphaFoldDB" id="A0A8B9I460"/>
<dbReference type="SUPFAM" id="SSF54117">
    <property type="entry name" value="Interleukin 8-like chemokines"/>
    <property type="match status" value="1"/>
</dbReference>
<dbReference type="Pfam" id="PF00048">
    <property type="entry name" value="IL8"/>
    <property type="match status" value="1"/>
</dbReference>
<accession>A0A8B9I460</accession>
<dbReference type="InterPro" id="IPR001089">
    <property type="entry name" value="Chemokine_CXC"/>
</dbReference>
<evidence type="ECO:0000256" key="1">
    <source>
        <dbReference type="ARBA" id="ARBA00004613"/>
    </source>
</evidence>
<dbReference type="GO" id="GO:0006955">
    <property type="term" value="P:immune response"/>
    <property type="evidence" value="ECO:0007669"/>
    <property type="project" value="InterPro"/>
</dbReference>
<evidence type="ECO:0000313" key="6">
    <source>
        <dbReference type="Ensembl" id="ENSABRP00000007876.1"/>
    </source>
</evidence>
<comment type="subcellular location">
    <subcellularLocation>
        <location evidence="1">Secreted</location>
    </subcellularLocation>
</comment>
<dbReference type="PANTHER" id="PTHR12015">
    <property type="entry name" value="SMALL INDUCIBLE CYTOKINE A"/>
    <property type="match status" value="1"/>
</dbReference>
<dbReference type="FunFam" id="2.40.50.40:FF:000004">
    <property type="entry name" value="C-X-C motif chemokine"/>
    <property type="match status" value="1"/>
</dbReference>
<dbReference type="PRINTS" id="PR00437">
    <property type="entry name" value="SMALLCYTKCXC"/>
</dbReference>
<dbReference type="InterPro" id="IPR039809">
    <property type="entry name" value="Chemokine_b/g/d"/>
</dbReference>
<evidence type="ECO:0000256" key="4">
    <source>
        <dbReference type="ARBA" id="ARBA00022525"/>
    </source>
</evidence>
<dbReference type="SMART" id="SM00199">
    <property type="entry name" value="SCY"/>
    <property type="match status" value="1"/>
</dbReference>
<dbReference type="CDD" id="cd00273">
    <property type="entry name" value="Chemokine_CXC"/>
    <property type="match status" value="1"/>
</dbReference>
<name>A0A8B9I460_9AVES</name>
<reference evidence="6" key="1">
    <citation type="submission" date="2025-08" db="UniProtKB">
        <authorList>
            <consortium name="Ensembl"/>
        </authorList>
    </citation>
    <scope>IDENTIFICATION</scope>
</reference>
<dbReference type="GeneTree" id="ENSGT00940000160757"/>
<proteinExistence type="inferred from homology"/>
<feature type="domain" description="Chemokine interleukin-8-like" evidence="5">
    <location>
        <begin position="139"/>
        <end position="200"/>
    </location>
</feature>
<protein>
    <recommendedName>
        <fullName evidence="5">Chemokine interleukin-8-like domain-containing protein</fullName>
    </recommendedName>
</protein>
<sequence>MTLLKVKEGKAHNVQPYKESILVSYCFLGIKGIRASPVASACCSLTGMLAEAVSSQIFPLLLLVVAKGRSESNSICMYLCLQSKSCSSVSSPMWVWRQPSLFSVHHKKAQRAVMDTKIAISLMILAFMGNFPEMMLAAELRCHCIRNVRRLMLPMHLANVEIIPKGPHCKAVEIIATLKNSQQICLDPQAKWVKMIINRILHR</sequence>
<reference evidence="6" key="2">
    <citation type="submission" date="2025-09" db="UniProtKB">
        <authorList>
            <consortium name="Ensembl"/>
        </authorList>
    </citation>
    <scope>IDENTIFICATION</scope>
</reference>
<comment type="similarity">
    <text evidence="2">Belongs to the intercrine alpha (chemokine CxC) family.</text>
</comment>
<dbReference type="InterPro" id="IPR036048">
    <property type="entry name" value="Interleukin_8-like_sf"/>
</dbReference>
<keyword evidence="4" id="KW-0964">Secreted</keyword>
<evidence type="ECO:0000313" key="7">
    <source>
        <dbReference type="Proteomes" id="UP000694426"/>
    </source>
</evidence>
<organism evidence="6 7">
    <name type="scientific">Anser brachyrhynchus</name>
    <name type="common">Pink-footed goose</name>
    <dbReference type="NCBI Taxonomy" id="132585"/>
    <lineage>
        <taxon>Eukaryota</taxon>
        <taxon>Metazoa</taxon>
        <taxon>Chordata</taxon>
        <taxon>Craniata</taxon>
        <taxon>Vertebrata</taxon>
        <taxon>Euteleostomi</taxon>
        <taxon>Archelosauria</taxon>
        <taxon>Archosauria</taxon>
        <taxon>Dinosauria</taxon>
        <taxon>Saurischia</taxon>
        <taxon>Theropoda</taxon>
        <taxon>Coelurosauria</taxon>
        <taxon>Aves</taxon>
        <taxon>Neognathae</taxon>
        <taxon>Galloanserae</taxon>
        <taxon>Anseriformes</taxon>
        <taxon>Anatidae</taxon>
        <taxon>Anserinae</taxon>
        <taxon>Anser</taxon>
    </lineage>
</organism>
<dbReference type="Proteomes" id="UP000694426">
    <property type="component" value="Unplaced"/>
</dbReference>
<dbReference type="PRINTS" id="PR00436">
    <property type="entry name" value="INTERLEUKIN8"/>
</dbReference>
<dbReference type="GO" id="GO:0008009">
    <property type="term" value="F:chemokine activity"/>
    <property type="evidence" value="ECO:0007669"/>
    <property type="project" value="InterPro"/>
</dbReference>
<dbReference type="PANTHER" id="PTHR12015:SF198">
    <property type="entry name" value="PLATELET BASIC PROTEIN"/>
    <property type="match status" value="1"/>
</dbReference>
<evidence type="ECO:0000256" key="3">
    <source>
        <dbReference type="ARBA" id="ARBA00022514"/>
    </source>
</evidence>
<keyword evidence="7" id="KW-1185">Reference proteome</keyword>
<dbReference type="Ensembl" id="ENSABRT00000011274.1">
    <property type="protein sequence ID" value="ENSABRP00000007876.1"/>
    <property type="gene ID" value="ENSABRG00000007168.1"/>
</dbReference>
<dbReference type="GO" id="GO:0006952">
    <property type="term" value="P:defense response"/>
    <property type="evidence" value="ECO:0007669"/>
    <property type="project" value="InterPro"/>
</dbReference>
<dbReference type="GO" id="GO:0005615">
    <property type="term" value="C:extracellular space"/>
    <property type="evidence" value="ECO:0007669"/>
    <property type="project" value="UniProtKB-KW"/>
</dbReference>
<dbReference type="InterPro" id="IPR033899">
    <property type="entry name" value="CXC_Chemokine_domain"/>
</dbReference>